<evidence type="ECO:0000256" key="6">
    <source>
        <dbReference type="ARBA" id="ARBA00022692"/>
    </source>
</evidence>
<dbReference type="SUPFAM" id="SSF55874">
    <property type="entry name" value="ATPase domain of HSP90 chaperone/DNA topoisomerase II/histidine kinase"/>
    <property type="match status" value="1"/>
</dbReference>
<sequence length="448" mass="48352">MISRHSLRLRLALAGAASISVALVIAFFGLSFLFEKHVERRVVDELRLHLDQTIAGLGPDRNGTVEMIRPPIDPRFQTPLSGLYWQIEGDGFERRSRSLWDEALDLPPLSTSAPREFSLKGPADANLLVLAREIIPRQSLGDRPIIAAVGIDRSDIARATAAFRRNLAPFLALLAAVLMAASLAQILIGLKPLSDLRSRIATIRSGETQRLGTDFPDEVRPLTAEVDALLVSRDDQLKKARERASELAHAFKTPLQALSGDVLRLKQRGQTEAAAEIEALIQVMRRLVDHEMARARMAGQPHAIRSDVKRAVSNVVSVICRTPAAEAIEWTVDVPNGLYARLDADDLSELLGNLTENAVRYGRSAVSIAGARDDNSILIEIADDGPGIPEEKLGHVLRRGARLDTSSGGAGLGLAISESIVQSVGGDLQLANGSPGLRVSIRLPAADG</sequence>
<evidence type="ECO:0000313" key="13">
    <source>
        <dbReference type="Proteomes" id="UP000219167"/>
    </source>
</evidence>
<dbReference type="Gene3D" id="1.10.287.130">
    <property type="match status" value="1"/>
</dbReference>
<dbReference type="EC" id="2.7.13.3" evidence="3"/>
<dbReference type="PANTHER" id="PTHR45436:SF5">
    <property type="entry name" value="SENSOR HISTIDINE KINASE TRCS"/>
    <property type="match status" value="1"/>
</dbReference>
<dbReference type="PRINTS" id="PR00344">
    <property type="entry name" value="BCTRLSENSOR"/>
</dbReference>
<dbReference type="Pfam" id="PF02518">
    <property type="entry name" value="HATPase_c"/>
    <property type="match status" value="1"/>
</dbReference>
<feature type="domain" description="Histidine kinase" evidence="11">
    <location>
        <begin position="246"/>
        <end position="447"/>
    </location>
</feature>
<dbReference type="InterPro" id="IPR003594">
    <property type="entry name" value="HATPase_dom"/>
</dbReference>
<keyword evidence="7 12" id="KW-0418">Kinase</keyword>
<evidence type="ECO:0000256" key="5">
    <source>
        <dbReference type="ARBA" id="ARBA00022679"/>
    </source>
</evidence>
<feature type="transmembrane region" description="Helical" evidence="10">
    <location>
        <begin position="12"/>
        <end position="34"/>
    </location>
</feature>
<name>A0A285U7H8_9HYPH</name>
<keyword evidence="9 10" id="KW-0472">Membrane</keyword>
<evidence type="ECO:0000256" key="9">
    <source>
        <dbReference type="ARBA" id="ARBA00023136"/>
    </source>
</evidence>
<dbReference type="Gene3D" id="3.30.565.10">
    <property type="entry name" value="Histidine kinase-like ATPase, C-terminal domain"/>
    <property type="match status" value="1"/>
</dbReference>
<evidence type="ECO:0000256" key="1">
    <source>
        <dbReference type="ARBA" id="ARBA00000085"/>
    </source>
</evidence>
<evidence type="ECO:0000256" key="3">
    <source>
        <dbReference type="ARBA" id="ARBA00012438"/>
    </source>
</evidence>
<keyword evidence="4" id="KW-0597">Phosphoprotein</keyword>
<dbReference type="PANTHER" id="PTHR45436">
    <property type="entry name" value="SENSOR HISTIDINE KINASE YKOH"/>
    <property type="match status" value="1"/>
</dbReference>
<evidence type="ECO:0000313" key="12">
    <source>
        <dbReference type="EMBL" id="SOC37637.1"/>
    </source>
</evidence>
<keyword evidence="8 10" id="KW-1133">Transmembrane helix</keyword>
<dbReference type="InterPro" id="IPR004358">
    <property type="entry name" value="Sig_transdc_His_kin-like_C"/>
</dbReference>
<dbReference type="InterPro" id="IPR005467">
    <property type="entry name" value="His_kinase_dom"/>
</dbReference>
<organism evidence="12 13">
    <name type="scientific">Rhizobium subbaraonis</name>
    <dbReference type="NCBI Taxonomy" id="908946"/>
    <lineage>
        <taxon>Bacteria</taxon>
        <taxon>Pseudomonadati</taxon>
        <taxon>Pseudomonadota</taxon>
        <taxon>Alphaproteobacteria</taxon>
        <taxon>Hyphomicrobiales</taxon>
        <taxon>Rhizobiaceae</taxon>
        <taxon>Rhizobium/Agrobacterium group</taxon>
        <taxon>Rhizobium</taxon>
    </lineage>
</organism>
<dbReference type="SMART" id="SM00387">
    <property type="entry name" value="HATPase_c"/>
    <property type="match status" value="1"/>
</dbReference>
<comment type="catalytic activity">
    <reaction evidence="1">
        <text>ATP + protein L-histidine = ADP + protein N-phospho-L-histidine.</text>
        <dbReference type="EC" id="2.7.13.3"/>
    </reaction>
</comment>
<evidence type="ECO:0000256" key="2">
    <source>
        <dbReference type="ARBA" id="ARBA00004370"/>
    </source>
</evidence>
<reference evidence="12 13" key="1">
    <citation type="submission" date="2017-08" db="EMBL/GenBank/DDBJ databases">
        <authorList>
            <person name="de Groot N.N."/>
        </authorList>
    </citation>
    <scope>NUCLEOTIDE SEQUENCE [LARGE SCALE GENOMIC DNA]</scope>
    <source>
        <strain evidence="12 13">JC85</strain>
    </source>
</reference>
<evidence type="ECO:0000256" key="4">
    <source>
        <dbReference type="ARBA" id="ARBA00022553"/>
    </source>
</evidence>
<dbReference type="GO" id="GO:0005886">
    <property type="term" value="C:plasma membrane"/>
    <property type="evidence" value="ECO:0007669"/>
    <property type="project" value="TreeGrafter"/>
</dbReference>
<evidence type="ECO:0000259" key="11">
    <source>
        <dbReference type="PROSITE" id="PS50109"/>
    </source>
</evidence>
<feature type="transmembrane region" description="Helical" evidence="10">
    <location>
        <begin position="170"/>
        <end position="190"/>
    </location>
</feature>
<dbReference type="EMBL" id="OBQD01000004">
    <property type="protein sequence ID" value="SOC37637.1"/>
    <property type="molecule type" value="Genomic_DNA"/>
</dbReference>
<evidence type="ECO:0000256" key="7">
    <source>
        <dbReference type="ARBA" id="ARBA00022777"/>
    </source>
</evidence>
<dbReference type="GO" id="GO:0004673">
    <property type="term" value="F:protein histidine kinase activity"/>
    <property type="evidence" value="ECO:0007669"/>
    <property type="project" value="UniProtKB-EC"/>
</dbReference>
<dbReference type="OrthoDB" id="9809567at2"/>
<evidence type="ECO:0000256" key="8">
    <source>
        <dbReference type="ARBA" id="ARBA00022989"/>
    </source>
</evidence>
<dbReference type="RefSeq" id="WP_097137848.1">
    <property type="nucleotide sequence ID" value="NZ_OBQD01000004.1"/>
</dbReference>
<proteinExistence type="predicted"/>
<keyword evidence="5" id="KW-0808">Transferase</keyword>
<dbReference type="PROSITE" id="PS50109">
    <property type="entry name" value="HIS_KIN"/>
    <property type="match status" value="1"/>
</dbReference>
<dbReference type="InterPro" id="IPR036890">
    <property type="entry name" value="HATPase_C_sf"/>
</dbReference>
<dbReference type="Proteomes" id="UP000219167">
    <property type="component" value="Unassembled WGS sequence"/>
</dbReference>
<evidence type="ECO:0000256" key="10">
    <source>
        <dbReference type="SAM" id="Phobius"/>
    </source>
</evidence>
<dbReference type="GO" id="GO:0000160">
    <property type="term" value="P:phosphorelay signal transduction system"/>
    <property type="evidence" value="ECO:0007669"/>
    <property type="project" value="TreeGrafter"/>
</dbReference>
<dbReference type="InterPro" id="IPR050428">
    <property type="entry name" value="TCS_sensor_his_kinase"/>
</dbReference>
<keyword evidence="6 10" id="KW-0812">Transmembrane</keyword>
<protein>
    <recommendedName>
        <fullName evidence="3">histidine kinase</fullName>
        <ecNumber evidence="3">2.7.13.3</ecNumber>
    </recommendedName>
</protein>
<accession>A0A285U7H8</accession>
<gene>
    <name evidence="12" type="ORF">SAMN05892877_104245</name>
</gene>
<comment type="subcellular location">
    <subcellularLocation>
        <location evidence="2">Membrane</location>
    </subcellularLocation>
</comment>
<dbReference type="AlphaFoldDB" id="A0A285U7H8"/>
<keyword evidence="13" id="KW-1185">Reference proteome</keyword>